<protein>
    <submittedName>
        <fullName evidence="1">Uncharacterized protein</fullName>
    </submittedName>
</protein>
<dbReference type="Proteomes" id="UP000191987">
    <property type="component" value="Unassembled WGS sequence"/>
</dbReference>
<sequence length="77" mass="8702">MMMQFSYAEDMTSSFLVGFTKARASRLNPEMVRGRFNALKRGRRQGNRSRPVRHACRVNKDRARRATGGTGLGVQQA</sequence>
<organism evidence="1 2">
    <name type="scientific">Agrobacterium deltaense Zutra 3/1</name>
    <dbReference type="NCBI Taxonomy" id="1183427"/>
    <lineage>
        <taxon>Bacteria</taxon>
        <taxon>Pseudomonadati</taxon>
        <taxon>Pseudomonadota</taxon>
        <taxon>Alphaproteobacteria</taxon>
        <taxon>Hyphomicrobiales</taxon>
        <taxon>Rhizobiaceae</taxon>
        <taxon>Rhizobium/Agrobacterium group</taxon>
        <taxon>Agrobacterium</taxon>
    </lineage>
</organism>
<reference evidence="1 2" key="1">
    <citation type="submission" date="2016-01" db="EMBL/GenBank/DDBJ databases">
        <authorList>
            <person name="Oliw E.H."/>
        </authorList>
    </citation>
    <scope>NUCLEOTIDE SEQUENCE [LARGE SCALE GENOMIC DNA]</scope>
    <source>
        <strain evidence="1 2">Zutra 3-1</strain>
    </source>
</reference>
<evidence type="ECO:0000313" key="2">
    <source>
        <dbReference type="Proteomes" id="UP000191987"/>
    </source>
</evidence>
<dbReference type="EMBL" id="FBWG01000041">
    <property type="protein sequence ID" value="CUX56430.1"/>
    <property type="molecule type" value="Genomic_DNA"/>
</dbReference>
<dbReference type="AlphaFoldDB" id="A0A1S7RRP2"/>
<gene>
    <name evidence="1" type="ORF">AGR7C_Lc220036</name>
</gene>
<accession>A0A1S7RRP2</accession>
<name>A0A1S7RRP2_9HYPH</name>
<proteinExistence type="predicted"/>
<evidence type="ECO:0000313" key="1">
    <source>
        <dbReference type="EMBL" id="CUX56430.1"/>
    </source>
</evidence>